<reference evidence="1 2" key="1">
    <citation type="submission" date="2018-06" db="EMBL/GenBank/DDBJ databases">
        <title>Phytoactinopolyspora halophila sp. nov., a novel halophilic actinomycete isolated from a saline soil in China.</title>
        <authorList>
            <person name="Tang S.-K."/>
        </authorList>
    </citation>
    <scope>NUCLEOTIDE SEQUENCE [LARGE SCALE GENOMIC DNA]</scope>
    <source>
        <strain evidence="1 2">YIM 96934</strain>
    </source>
</reference>
<evidence type="ECO:0008006" key="3">
    <source>
        <dbReference type="Google" id="ProtNLM"/>
    </source>
</evidence>
<protein>
    <recommendedName>
        <fullName evidence="3">ASCH domain-containing protein</fullName>
    </recommendedName>
</protein>
<dbReference type="AlphaFoldDB" id="A0A329QWS0"/>
<name>A0A329QWS0_9ACTN</name>
<dbReference type="EMBL" id="QMIG01000004">
    <property type="protein sequence ID" value="RAW16416.1"/>
    <property type="molecule type" value="Genomic_DNA"/>
</dbReference>
<accession>A0A329QWS0</accession>
<gene>
    <name evidence="1" type="ORF">DPM12_07255</name>
</gene>
<keyword evidence="2" id="KW-1185">Reference proteome</keyword>
<dbReference type="OrthoDB" id="121143at2"/>
<comment type="caution">
    <text evidence="1">The sequence shown here is derived from an EMBL/GenBank/DDBJ whole genome shotgun (WGS) entry which is preliminary data.</text>
</comment>
<organism evidence="1 2">
    <name type="scientific">Phytoactinopolyspora halophila</name>
    <dbReference type="NCBI Taxonomy" id="1981511"/>
    <lineage>
        <taxon>Bacteria</taxon>
        <taxon>Bacillati</taxon>
        <taxon>Actinomycetota</taxon>
        <taxon>Actinomycetes</taxon>
        <taxon>Jiangellales</taxon>
        <taxon>Jiangellaceae</taxon>
        <taxon>Phytoactinopolyspora</taxon>
    </lineage>
</organism>
<evidence type="ECO:0000313" key="1">
    <source>
        <dbReference type="EMBL" id="RAW16416.1"/>
    </source>
</evidence>
<sequence>MLFEKRFWAGIEDGSITLTFRRWKRRQAVAGRSYRTGAGIIDVLAVDIVDPASISDGDARAAGYPDAASLVYELRGDDTLPTYRIEFRRSDRSDPRAELARESELDHDERAEIDRRLDRLDQASRSGAWTRDTLRLIGEHPARRAGDLAAMMGRERDDFKADVRKLKNLGLTESLDIGYQLSPRGRAYLADPS</sequence>
<proteinExistence type="predicted"/>
<dbReference type="RefSeq" id="WP_112257627.1">
    <property type="nucleotide sequence ID" value="NZ_QMIG01000004.1"/>
</dbReference>
<dbReference type="Proteomes" id="UP000250462">
    <property type="component" value="Unassembled WGS sequence"/>
</dbReference>
<evidence type="ECO:0000313" key="2">
    <source>
        <dbReference type="Proteomes" id="UP000250462"/>
    </source>
</evidence>